<keyword evidence="8" id="KW-0812">Transmembrane</keyword>
<dbReference type="InterPro" id="IPR019758">
    <property type="entry name" value="Pept_S26A_signal_pept_1_CS"/>
</dbReference>
<dbReference type="GO" id="GO:0009003">
    <property type="term" value="F:signal peptidase activity"/>
    <property type="evidence" value="ECO:0007669"/>
    <property type="project" value="UniProtKB-EC"/>
</dbReference>
<dbReference type="PROSITE" id="PS00761">
    <property type="entry name" value="SPASE_I_3"/>
    <property type="match status" value="1"/>
</dbReference>
<dbReference type="EC" id="3.4.21.89" evidence="3 8"/>
<comment type="similarity">
    <text evidence="2 9">Belongs to the peptidase S26 family.</text>
</comment>
<dbReference type="NCBIfam" id="TIGR02227">
    <property type="entry name" value="sigpep_I_bact"/>
    <property type="match status" value="1"/>
</dbReference>
<dbReference type="InterPro" id="IPR000223">
    <property type="entry name" value="Pept_S26A_signal_pept_1"/>
</dbReference>
<dbReference type="InterPro" id="IPR019757">
    <property type="entry name" value="Pept_S26A_signal_pept_1_Lys-AS"/>
</dbReference>
<dbReference type="GO" id="GO:0004252">
    <property type="term" value="F:serine-type endopeptidase activity"/>
    <property type="evidence" value="ECO:0007669"/>
    <property type="project" value="InterPro"/>
</dbReference>
<evidence type="ECO:0000313" key="12">
    <source>
        <dbReference type="Proteomes" id="UP000252182"/>
    </source>
</evidence>
<dbReference type="Pfam" id="PF10502">
    <property type="entry name" value="Peptidase_S26"/>
    <property type="match status" value="1"/>
</dbReference>
<keyword evidence="8" id="KW-0472">Membrane</keyword>
<dbReference type="CDD" id="cd06530">
    <property type="entry name" value="S26_SPase_I"/>
    <property type="match status" value="1"/>
</dbReference>
<evidence type="ECO:0000256" key="9">
    <source>
        <dbReference type="RuleBase" id="RU362042"/>
    </source>
</evidence>
<dbReference type="EMBL" id="CP031124">
    <property type="protein sequence ID" value="AXF86285.1"/>
    <property type="molecule type" value="Genomic_DNA"/>
</dbReference>
<dbReference type="PROSITE" id="PS00760">
    <property type="entry name" value="SPASE_I_2"/>
    <property type="match status" value="1"/>
</dbReference>
<feature type="transmembrane region" description="Helical" evidence="8">
    <location>
        <begin position="6"/>
        <end position="25"/>
    </location>
</feature>
<accession>A0A345DD47</accession>
<evidence type="ECO:0000259" key="10">
    <source>
        <dbReference type="Pfam" id="PF10502"/>
    </source>
</evidence>
<evidence type="ECO:0000256" key="4">
    <source>
        <dbReference type="ARBA" id="ARBA00019232"/>
    </source>
</evidence>
<dbReference type="PANTHER" id="PTHR43390">
    <property type="entry name" value="SIGNAL PEPTIDASE I"/>
    <property type="match status" value="1"/>
</dbReference>
<evidence type="ECO:0000256" key="6">
    <source>
        <dbReference type="ARBA" id="ARBA00022801"/>
    </source>
</evidence>
<keyword evidence="8" id="KW-1133">Transmembrane helix</keyword>
<comment type="catalytic activity">
    <reaction evidence="1 8">
        <text>Cleavage of hydrophobic, N-terminal signal or leader sequences from secreted and periplasmic proteins.</text>
        <dbReference type="EC" id="3.4.21.89"/>
    </reaction>
</comment>
<dbReference type="GO" id="GO:0016020">
    <property type="term" value="C:membrane"/>
    <property type="evidence" value="ECO:0007669"/>
    <property type="project" value="UniProtKB-SubCell"/>
</dbReference>
<feature type="domain" description="Peptidase S26" evidence="10">
    <location>
        <begin position="59"/>
        <end position="278"/>
    </location>
</feature>
<keyword evidence="6 8" id="KW-0378">Hydrolase</keyword>
<dbReference type="KEGG" id="hyf:DTO96_102031"/>
<evidence type="ECO:0000256" key="7">
    <source>
        <dbReference type="PIRSR" id="PIRSR600223-1"/>
    </source>
</evidence>
<evidence type="ECO:0000313" key="11">
    <source>
        <dbReference type="EMBL" id="AXF86285.1"/>
    </source>
</evidence>
<dbReference type="PROSITE" id="PS00501">
    <property type="entry name" value="SPASE_I_1"/>
    <property type="match status" value="1"/>
</dbReference>
<evidence type="ECO:0000256" key="1">
    <source>
        <dbReference type="ARBA" id="ARBA00000677"/>
    </source>
</evidence>
<evidence type="ECO:0000256" key="2">
    <source>
        <dbReference type="ARBA" id="ARBA00009370"/>
    </source>
</evidence>
<comment type="caution">
    <text evidence="9">Lacks conserved residue(s) required for the propagation of feature annotation.</text>
</comment>
<gene>
    <name evidence="11" type="primary">lepB</name>
    <name evidence="11" type="ORF">DTO96_102031</name>
</gene>
<sequence length="291" mass="32845">MWFSLLLVVLFVVTGIFWVLDMLIFKKTRIQKAEAIKAQMKGGYDDAVQEALARPLWLEYTAGLFGVVALVFVLRSFITEPFRIPSSSMVPTLLEGDFLLVNKYAYGLRMPITNTVMVPVGHPERGDVVVFHYPLDPSTDFIKRVVGLPGDKVAYDNKQLTLNGKAIAQTPTIISNLKSGTYAKEIPLSTVHQNNEMLADNGTAHAIWTEEKHPTYIPQGVRSIARQGCEYHENGFSCTVPQGHYFMMGDNRDFSDDSRYWGFVPEQNLVGRAYFVWMNFNDFSRIGTSVK</sequence>
<dbReference type="InterPro" id="IPR019756">
    <property type="entry name" value="Pept_S26A_signal_pept_1_Ser-AS"/>
</dbReference>
<dbReference type="PANTHER" id="PTHR43390:SF1">
    <property type="entry name" value="CHLOROPLAST PROCESSING PEPTIDASE"/>
    <property type="match status" value="1"/>
</dbReference>
<protein>
    <recommendedName>
        <fullName evidence="4 8">Signal peptidase I</fullName>
        <ecNumber evidence="3 8">3.4.21.89</ecNumber>
    </recommendedName>
</protein>
<proteinExistence type="inferred from homology"/>
<dbReference type="InterPro" id="IPR019533">
    <property type="entry name" value="Peptidase_S26"/>
</dbReference>
<name>A0A345DD47_9BURK</name>
<evidence type="ECO:0000256" key="3">
    <source>
        <dbReference type="ARBA" id="ARBA00013208"/>
    </source>
</evidence>
<dbReference type="Proteomes" id="UP000252182">
    <property type="component" value="Chromosome"/>
</dbReference>
<dbReference type="OrthoDB" id="9815782at2"/>
<reference evidence="12" key="1">
    <citation type="submission" date="2018-07" db="EMBL/GenBank/DDBJ databases">
        <authorList>
            <person name="Kim H."/>
        </authorList>
    </citation>
    <scope>NUCLEOTIDE SEQUENCE [LARGE SCALE GENOMIC DNA]</scope>
    <source>
        <strain evidence="12">F02</strain>
    </source>
</reference>
<keyword evidence="5 8" id="KW-0645">Protease</keyword>
<feature type="transmembrane region" description="Helical" evidence="8">
    <location>
        <begin position="57"/>
        <end position="78"/>
    </location>
</feature>
<dbReference type="SUPFAM" id="SSF51306">
    <property type="entry name" value="LexA/Signal peptidase"/>
    <property type="match status" value="1"/>
</dbReference>
<dbReference type="InterPro" id="IPR036286">
    <property type="entry name" value="LexA/Signal_pep-like_sf"/>
</dbReference>
<comment type="subcellular location">
    <subcellularLocation>
        <location evidence="9">Membrane</location>
        <topology evidence="9">Single-pass type II membrane protein</topology>
    </subcellularLocation>
</comment>
<evidence type="ECO:0000256" key="8">
    <source>
        <dbReference type="RuleBase" id="RU003993"/>
    </source>
</evidence>
<keyword evidence="12" id="KW-1185">Reference proteome</keyword>
<dbReference type="PRINTS" id="PR00727">
    <property type="entry name" value="LEADERPTASE"/>
</dbReference>
<dbReference type="Gene3D" id="2.10.109.10">
    <property type="entry name" value="Umud Fragment, subunit A"/>
    <property type="match status" value="1"/>
</dbReference>
<organism evidence="11 12">
    <name type="scientific">Ephemeroptericola cinctiostellae</name>
    <dbReference type="NCBI Taxonomy" id="2268024"/>
    <lineage>
        <taxon>Bacteria</taxon>
        <taxon>Pseudomonadati</taxon>
        <taxon>Pseudomonadota</taxon>
        <taxon>Betaproteobacteria</taxon>
        <taxon>Burkholderiales</taxon>
        <taxon>Burkholderiaceae</taxon>
        <taxon>Ephemeroptericola</taxon>
    </lineage>
</organism>
<dbReference type="AlphaFoldDB" id="A0A345DD47"/>
<feature type="active site" evidence="7">
    <location>
        <position position="143"/>
    </location>
</feature>
<dbReference type="RefSeq" id="WP_114563377.1">
    <property type="nucleotide sequence ID" value="NZ_CP031124.1"/>
</dbReference>
<evidence type="ECO:0000256" key="5">
    <source>
        <dbReference type="ARBA" id="ARBA00022670"/>
    </source>
</evidence>
<feature type="active site" evidence="7">
    <location>
        <position position="88"/>
    </location>
</feature>
<dbReference type="GO" id="GO:0006465">
    <property type="term" value="P:signal peptide processing"/>
    <property type="evidence" value="ECO:0007669"/>
    <property type="project" value="InterPro"/>
</dbReference>